<keyword evidence="1" id="KW-1133">Transmembrane helix</keyword>
<feature type="domain" description="NodB homology" evidence="2">
    <location>
        <begin position="38"/>
        <end position="224"/>
    </location>
</feature>
<dbReference type="Proteomes" id="UP000182783">
    <property type="component" value="Unassembled WGS sequence"/>
</dbReference>
<dbReference type="EMBL" id="LIPY01000081">
    <property type="protein sequence ID" value="KWX80045.1"/>
    <property type="molecule type" value="Genomic_DNA"/>
</dbReference>
<organism evidence="4 6">
    <name type="scientific">Paenibacillus jilunlii</name>
    <dbReference type="NCBI Taxonomy" id="682956"/>
    <lineage>
        <taxon>Bacteria</taxon>
        <taxon>Bacillati</taxon>
        <taxon>Bacillota</taxon>
        <taxon>Bacilli</taxon>
        <taxon>Bacillales</taxon>
        <taxon>Paenibacillaceae</taxon>
        <taxon>Paenibacillus</taxon>
    </lineage>
</organism>
<feature type="transmembrane region" description="Helical" evidence="1">
    <location>
        <begin position="6"/>
        <end position="27"/>
    </location>
</feature>
<name>A0A1G9YP22_9BACL</name>
<keyword evidence="3" id="KW-0378">Hydrolase</keyword>
<keyword evidence="5" id="KW-1185">Reference proteome</keyword>
<dbReference type="InterPro" id="IPR050248">
    <property type="entry name" value="Polysacc_deacetylase_ArnD"/>
</dbReference>
<evidence type="ECO:0000313" key="6">
    <source>
        <dbReference type="Proteomes" id="UP000182783"/>
    </source>
</evidence>
<dbReference type="Gene3D" id="3.20.20.370">
    <property type="entry name" value="Glycoside hydrolase/deacetylase"/>
    <property type="match status" value="1"/>
</dbReference>
<reference evidence="3 5" key="1">
    <citation type="submission" date="2015-08" db="EMBL/GenBank/DDBJ databases">
        <title>Genome of Paenibacillus jilunlii.</title>
        <authorList>
            <person name="Sant'Anna F.H."/>
            <person name="Ambrosini A."/>
            <person name="Souza R."/>
            <person name="Bach E."/>
            <person name="Fernandes G."/>
            <person name="Balsanelli E."/>
            <person name="Baura V.A."/>
            <person name="Pedrosa F.O."/>
            <person name="Souza E.M."/>
            <person name="Passaglia L."/>
        </authorList>
    </citation>
    <scope>NUCLEOTIDE SEQUENCE [LARGE SCALE GENOMIC DNA]</scope>
    <source>
        <strain evidence="3 5">DSM 23019</strain>
    </source>
</reference>
<dbReference type="Proteomes" id="UP000070252">
    <property type="component" value="Unassembled WGS sequence"/>
</dbReference>
<dbReference type="AlphaFoldDB" id="A0A1G9YP22"/>
<keyword evidence="3" id="KW-0326">Glycosidase</keyword>
<dbReference type="Pfam" id="PF22790">
    <property type="entry name" value="YkoP"/>
    <property type="match status" value="1"/>
</dbReference>
<dbReference type="GO" id="GO:0016798">
    <property type="term" value="F:hydrolase activity, acting on glycosyl bonds"/>
    <property type="evidence" value="ECO:0007669"/>
    <property type="project" value="UniProtKB-KW"/>
</dbReference>
<evidence type="ECO:0000313" key="5">
    <source>
        <dbReference type="Proteomes" id="UP000070252"/>
    </source>
</evidence>
<dbReference type="InterPro" id="IPR002509">
    <property type="entry name" value="NODB_dom"/>
</dbReference>
<dbReference type="RefSeq" id="WP_062519362.1">
    <property type="nucleotide sequence ID" value="NZ_CP048429.1"/>
</dbReference>
<dbReference type="InterPro" id="IPR011330">
    <property type="entry name" value="Glyco_hydro/deAcase_b/a-brl"/>
</dbReference>
<dbReference type="PANTHER" id="PTHR10587">
    <property type="entry name" value="GLYCOSYL TRANSFERASE-RELATED"/>
    <property type="match status" value="1"/>
</dbReference>
<dbReference type="EMBL" id="FNGM01000027">
    <property type="protein sequence ID" value="SDN10824.1"/>
    <property type="molecule type" value="Genomic_DNA"/>
</dbReference>
<dbReference type="InterPro" id="IPR054467">
    <property type="entry name" value="YkoP-like_dom"/>
</dbReference>
<proteinExistence type="predicted"/>
<keyword evidence="1" id="KW-0812">Transmembrane</keyword>
<reference evidence="4 6" key="2">
    <citation type="submission" date="2016-10" db="EMBL/GenBank/DDBJ databases">
        <authorList>
            <person name="de Groot N.N."/>
        </authorList>
    </citation>
    <scope>NUCLEOTIDE SEQUENCE [LARGE SCALE GENOMIC DNA]</scope>
    <source>
        <strain evidence="4 6">CGMCC 1.10239</strain>
    </source>
</reference>
<keyword evidence="3" id="KW-0624">Polysaccharide degradation</keyword>
<evidence type="ECO:0000259" key="2">
    <source>
        <dbReference type="PROSITE" id="PS51677"/>
    </source>
</evidence>
<keyword evidence="1" id="KW-0472">Membrane</keyword>
<dbReference type="SUPFAM" id="SSF88713">
    <property type="entry name" value="Glycoside hydrolase/deacetylase"/>
    <property type="match status" value="1"/>
</dbReference>
<keyword evidence="3" id="KW-0858">Xylan degradation</keyword>
<accession>A0A1G9YP22</accession>
<evidence type="ECO:0000313" key="4">
    <source>
        <dbReference type="EMBL" id="SDN10824.1"/>
    </source>
</evidence>
<evidence type="ECO:0000256" key="1">
    <source>
        <dbReference type="SAM" id="Phobius"/>
    </source>
</evidence>
<evidence type="ECO:0000313" key="3">
    <source>
        <dbReference type="EMBL" id="KWX80045.1"/>
    </source>
</evidence>
<dbReference type="GO" id="GO:0045493">
    <property type="term" value="P:xylan catabolic process"/>
    <property type="evidence" value="ECO:0007669"/>
    <property type="project" value="UniProtKB-KW"/>
</dbReference>
<dbReference type="CDD" id="cd10959">
    <property type="entry name" value="CE4_NodB_like_3"/>
    <property type="match status" value="1"/>
</dbReference>
<dbReference type="Pfam" id="PF01522">
    <property type="entry name" value="Polysacc_deac_1"/>
    <property type="match status" value="1"/>
</dbReference>
<dbReference type="PROSITE" id="PS51677">
    <property type="entry name" value="NODB"/>
    <property type="match status" value="1"/>
</dbReference>
<dbReference type="OrthoDB" id="2649545at2"/>
<gene>
    <name evidence="3" type="ORF">AML91_01675</name>
    <name evidence="4" type="ORF">SAMN05216191_12755</name>
</gene>
<keyword evidence="3" id="KW-0119">Carbohydrate metabolism</keyword>
<sequence length="459" mass="52913">MQTLLLWLFYISTFYAFIPGMISRIFGYRVFRKGMGRREFALTFDDGPDSLYTPLLLDLLKRYGAKATFFVVGSHAEQNPEIIKRMHDEGHLIGIHNYVHKTNWLMRPATVKRQIQRTDDIIFSITGERSTYYRPPWGIVNLFDFSKRRQVQIVLWSAMFGDWKEKLGAERLTEKLLAKLNPGEVMLLHDCGTTLGADLKAPEHMLIALERLLQEAERRGLRSIRIDEMIKMVQSSPIQKLSFGKRLIVGLWLAWEQVFQLMLRIKTISPADPFLHYRIRKYQGGPIQMEGGELLTKGDKVIELHIDNRQLFELGIHSRSSAQLAIRMIRRMEKDMPVLAQRIAGDIDLAEAKALYGVSMINRGPEKFGFMVLDLPKGWFARSAKFYLSVLLSVIHPAGGSRLKERSEVLVPKMMLMPVSQLLDQMNQQRPQKQVKPREQLREEDLSLEAELPAATVIH</sequence>
<protein>
    <submittedName>
        <fullName evidence="4">Peptidoglycan/xylan/chitin deacetylase, PgdA/CDA1 family</fullName>
    </submittedName>
    <submittedName>
        <fullName evidence="3">Xylanase deacetylase</fullName>
    </submittedName>
</protein>
<dbReference type="GO" id="GO:0016810">
    <property type="term" value="F:hydrolase activity, acting on carbon-nitrogen (but not peptide) bonds"/>
    <property type="evidence" value="ECO:0007669"/>
    <property type="project" value="InterPro"/>
</dbReference>